<dbReference type="RefSeq" id="WP_322609056.1">
    <property type="nucleotide sequence ID" value="NZ_JARVCO010000010.1"/>
</dbReference>
<name>A0ABU5MYJ7_9BACT</name>
<accession>A0ABU5MYJ7</accession>
<dbReference type="PROSITE" id="PS51257">
    <property type="entry name" value="PROKAR_LIPOPROTEIN"/>
    <property type="match status" value="1"/>
</dbReference>
<dbReference type="Proteomes" id="UP001290861">
    <property type="component" value="Unassembled WGS sequence"/>
</dbReference>
<keyword evidence="2" id="KW-1185">Reference proteome</keyword>
<sequence length="174" mass="18027">MKKIMGMGFVAGVLLIAGCGKKDASVQVLEIEIPDVFVSEPIDGEPTAIPEARKAKAGDKIVLSGLVMGVHHPFVEGRGVFVLGDDGTLEPCDAKGDDHCPTPWDACCDPAELKQAGTVTVQVLGDDGKPIRTGLKGVNGLAELSRVTVSGTVAENSSPAAFIVNAKAIHVAER</sequence>
<comment type="caution">
    <text evidence="1">The sequence shown here is derived from an EMBL/GenBank/DDBJ whole genome shotgun (WGS) entry which is preliminary data.</text>
</comment>
<reference evidence="1 2" key="1">
    <citation type="journal article" date="2024" name="Appl. Environ. Microbiol.">
        <title>Pontiella agarivorans sp. nov., a novel marine anaerobic bacterium capable of degrading macroalgal polysaccharides and fixing nitrogen.</title>
        <authorList>
            <person name="Liu N."/>
            <person name="Kivenson V."/>
            <person name="Peng X."/>
            <person name="Cui Z."/>
            <person name="Lankiewicz T.S."/>
            <person name="Gosselin K.M."/>
            <person name="English C.J."/>
            <person name="Blair E.M."/>
            <person name="O'Malley M.A."/>
            <person name="Valentine D.L."/>
        </authorList>
    </citation>
    <scope>NUCLEOTIDE SEQUENCE [LARGE SCALE GENOMIC DNA]</scope>
    <source>
        <strain evidence="1 2">NLcol2</strain>
    </source>
</reference>
<evidence type="ECO:0000313" key="2">
    <source>
        <dbReference type="Proteomes" id="UP001290861"/>
    </source>
</evidence>
<proteinExistence type="predicted"/>
<evidence type="ECO:0000313" key="1">
    <source>
        <dbReference type="EMBL" id="MDZ8119272.1"/>
    </source>
</evidence>
<gene>
    <name evidence="1" type="ORF">P9H32_11615</name>
</gene>
<organism evidence="1 2">
    <name type="scientific">Pontiella agarivorans</name>
    <dbReference type="NCBI Taxonomy" id="3038953"/>
    <lineage>
        <taxon>Bacteria</taxon>
        <taxon>Pseudomonadati</taxon>
        <taxon>Kiritimatiellota</taxon>
        <taxon>Kiritimatiellia</taxon>
        <taxon>Kiritimatiellales</taxon>
        <taxon>Pontiellaceae</taxon>
        <taxon>Pontiella</taxon>
    </lineage>
</organism>
<dbReference type="EMBL" id="JARVCO010000010">
    <property type="protein sequence ID" value="MDZ8119272.1"/>
    <property type="molecule type" value="Genomic_DNA"/>
</dbReference>
<protein>
    <submittedName>
        <fullName evidence="1">Uncharacterized protein</fullName>
    </submittedName>
</protein>